<keyword evidence="3 6" id="KW-0378">Hydrolase</keyword>
<evidence type="ECO:0000256" key="2">
    <source>
        <dbReference type="ARBA" id="ARBA00022729"/>
    </source>
</evidence>
<dbReference type="CDD" id="cd00190">
    <property type="entry name" value="Tryp_SPc"/>
    <property type="match status" value="1"/>
</dbReference>
<accession>A0AAN8PXJ0</accession>
<dbReference type="PROSITE" id="PS00134">
    <property type="entry name" value="TRYPSIN_HIS"/>
    <property type="match status" value="1"/>
</dbReference>
<name>A0AAN8PXJ0_PATCE</name>
<dbReference type="InterPro" id="IPR009003">
    <property type="entry name" value="Peptidase_S1_PA"/>
</dbReference>
<evidence type="ECO:0000259" key="9">
    <source>
        <dbReference type="PROSITE" id="PS50240"/>
    </source>
</evidence>
<feature type="signal peptide" evidence="8">
    <location>
        <begin position="1"/>
        <end position="23"/>
    </location>
</feature>
<dbReference type="GO" id="GO:0006508">
    <property type="term" value="P:proteolysis"/>
    <property type="evidence" value="ECO:0007669"/>
    <property type="project" value="UniProtKB-KW"/>
</dbReference>
<dbReference type="InterPro" id="IPR018114">
    <property type="entry name" value="TRYPSIN_HIS"/>
</dbReference>
<dbReference type="InterPro" id="IPR033116">
    <property type="entry name" value="TRYPSIN_SER"/>
</dbReference>
<keyword evidence="1 6" id="KW-0645">Protease</keyword>
<evidence type="ECO:0000256" key="5">
    <source>
        <dbReference type="ARBA" id="ARBA00023157"/>
    </source>
</evidence>
<dbReference type="SMART" id="SM00020">
    <property type="entry name" value="Tryp_SPc"/>
    <property type="match status" value="1"/>
</dbReference>
<dbReference type="FunFam" id="2.40.10.10:FF:000120">
    <property type="entry name" value="Putative serine protease"/>
    <property type="match status" value="1"/>
</dbReference>
<keyword evidence="2 8" id="KW-0732">Signal</keyword>
<organism evidence="10 11">
    <name type="scientific">Patella caerulea</name>
    <name type="common">Rayed Mediterranean limpet</name>
    <dbReference type="NCBI Taxonomy" id="87958"/>
    <lineage>
        <taxon>Eukaryota</taxon>
        <taxon>Metazoa</taxon>
        <taxon>Spiralia</taxon>
        <taxon>Lophotrochozoa</taxon>
        <taxon>Mollusca</taxon>
        <taxon>Gastropoda</taxon>
        <taxon>Patellogastropoda</taxon>
        <taxon>Patelloidea</taxon>
        <taxon>Patellidae</taxon>
        <taxon>Patella</taxon>
    </lineage>
</organism>
<evidence type="ECO:0000256" key="1">
    <source>
        <dbReference type="ARBA" id="ARBA00022670"/>
    </source>
</evidence>
<evidence type="ECO:0000256" key="3">
    <source>
        <dbReference type="ARBA" id="ARBA00022801"/>
    </source>
</evidence>
<feature type="compositionally biased region" description="Low complexity" evidence="7">
    <location>
        <begin position="242"/>
        <end position="270"/>
    </location>
</feature>
<dbReference type="SUPFAM" id="SSF50494">
    <property type="entry name" value="Trypsin-like serine proteases"/>
    <property type="match status" value="1"/>
</dbReference>
<keyword evidence="4 6" id="KW-0720">Serine protease</keyword>
<keyword evidence="11" id="KW-1185">Reference proteome</keyword>
<dbReference type="InterPro" id="IPR001314">
    <property type="entry name" value="Peptidase_S1A"/>
</dbReference>
<dbReference type="PROSITE" id="PS50240">
    <property type="entry name" value="TRYPSIN_DOM"/>
    <property type="match status" value="1"/>
</dbReference>
<dbReference type="EMBL" id="JAZGQO010000006">
    <property type="protein sequence ID" value="KAK6185189.1"/>
    <property type="molecule type" value="Genomic_DNA"/>
</dbReference>
<keyword evidence="5" id="KW-1015">Disulfide bond</keyword>
<proteinExistence type="predicted"/>
<feature type="region of interest" description="Disordered" evidence="7">
    <location>
        <begin position="235"/>
        <end position="270"/>
    </location>
</feature>
<dbReference type="PRINTS" id="PR00722">
    <property type="entry name" value="CHYMOTRYPSIN"/>
</dbReference>
<dbReference type="InterPro" id="IPR001254">
    <property type="entry name" value="Trypsin_dom"/>
</dbReference>
<feature type="domain" description="Peptidase S1" evidence="9">
    <location>
        <begin position="303"/>
        <end position="538"/>
    </location>
</feature>
<evidence type="ECO:0000313" key="10">
    <source>
        <dbReference type="EMBL" id="KAK6185189.1"/>
    </source>
</evidence>
<evidence type="ECO:0000256" key="4">
    <source>
        <dbReference type="ARBA" id="ARBA00022825"/>
    </source>
</evidence>
<dbReference type="InterPro" id="IPR043504">
    <property type="entry name" value="Peptidase_S1_PA_chymotrypsin"/>
</dbReference>
<dbReference type="Proteomes" id="UP001347796">
    <property type="component" value="Unassembled WGS sequence"/>
</dbReference>
<dbReference type="PROSITE" id="PS00135">
    <property type="entry name" value="TRYPSIN_SER"/>
    <property type="match status" value="1"/>
</dbReference>
<dbReference type="Pfam" id="PF00089">
    <property type="entry name" value="Trypsin"/>
    <property type="match status" value="1"/>
</dbReference>
<dbReference type="AlphaFoldDB" id="A0AAN8PXJ0"/>
<evidence type="ECO:0000256" key="7">
    <source>
        <dbReference type="SAM" id="MobiDB-lite"/>
    </source>
</evidence>
<dbReference type="GO" id="GO:0004252">
    <property type="term" value="F:serine-type endopeptidase activity"/>
    <property type="evidence" value="ECO:0007669"/>
    <property type="project" value="InterPro"/>
</dbReference>
<evidence type="ECO:0000256" key="8">
    <source>
        <dbReference type="SAM" id="SignalP"/>
    </source>
</evidence>
<evidence type="ECO:0000256" key="6">
    <source>
        <dbReference type="RuleBase" id="RU363034"/>
    </source>
</evidence>
<sequence length="538" mass="58356">MAGVSKCLISISVCSLLTFTCRAVPYSFFPTFQSQQPTPSSANAAIFDLVKQLPMSFYNNYICNTLVSVSYHTGYSYRSPYHYYLYFNRGKRSSISAIIRGVYQGLLPYWDTTEANQLLQDVAQVTLRLAADPYNVYSAADILKEVLREKLESTQEKGSVDDIYQIMRSLKTIGANELRKCTSGLLQQSCGSIRGQLYCNYVKQLSTAPVCSSAYFSTQLWDRCCNVPTPSIPQSPYPLPATTPTTTTTITPTTTTTATTTTTTPTTTTITTTPTPVKACGISTKNPASKYADFANTLRQFRIVGGANAEVCEYPWMVRLQMGNNLCGGTIIDETHVMTAGHCIGSLKPEDMTAYIGEYNYNIQESQDQQVGVAAVNLHPDYREVPPDAAENDIAILTLDRPLTYSDCVQPICLAQPGDSASLDNAQCTTIGWGRTSYNGNPSPILQKVTMPTYSGALCDAQFPNTTPTNPNIQICAGRPAGGADSCQGDSGGPLFCPVDGKYVQYGIVSYGDNCAVSGNAGVYTDVGEMTNFINSVL</sequence>
<dbReference type="PANTHER" id="PTHR24252:SF7">
    <property type="entry name" value="HYALIN"/>
    <property type="match status" value="1"/>
</dbReference>
<feature type="chain" id="PRO_5043040900" description="Peptidase S1 domain-containing protein" evidence="8">
    <location>
        <begin position="24"/>
        <end position="538"/>
    </location>
</feature>
<dbReference type="Gene3D" id="2.40.10.10">
    <property type="entry name" value="Trypsin-like serine proteases"/>
    <property type="match status" value="1"/>
</dbReference>
<comment type="caution">
    <text evidence="10">The sequence shown here is derived from an EMBL/GenBank/DDBJ whole genome shotgun (WGS) entry which is preliminary data.</text>
</comment>
<reference evidence="10 11" key="1">
    <citation type="submission" date="2024-01" db="EMBL/GenBank/DDBJ databases">
        <title>The genome of the rayed Mediterranean limpet Patella caerulea (Linnaeus, 1758).</title>
        <authorList>
            <person name="Anh-Thu Weber A."/>
            <person name="Halstead-Nussloch G."/>
        </authorList>
    </citation>
    <scope>NUCLEOTIDE SEQUENCE [LARGE SCALE GENOMIC DNA]</scope>
    <source>
        <strain evidence="10">AATW-2023a</strain>
        <tissue evidence="10">Whole specimen</tissue>
    </source>
</reference>
<protein>
    <recommendedName>
        <fullName evidence="9">Peptidase S1 domain-containing protein</fullName>
    </recommendedName>
</protein>
<evidence type="ECO:0000313" key="11">
    <source>
        <dbReference type="Proteomes" id="UP001347796"/>
    </source>
</evidence>
<dbReference type="PANTHER" id="PTHR24252">
    <property type="entry name" value="ACROSIN-RELATED"/>
    <property type="match status" value="1"/>
</dbReference>
<gene>
    <name evidence="10" type="ORF">SNE40_007477</name>
</gene>